<keyword evidence="1" id="KW-0175">Coiled coil</keyword>
<dbReference type="GO" id="GO:0003677">
    <property type="term" value="F:DNA binding"/>
    <property type="evidence" value="ECO:0007669"/>
    <property type="project" value="UniProtKB-KW"/>
</dbReference>
<name>A0ABY3EPN5_9BURK</name>
<sequence length="251" mass="27642">MGLKYRPLRPRRGLRASRAVIRVHRPWRVWIWALLLAIGLGLAVAWAIDATRGVRQPAAPADATLVAANAALHEQLAEVTAERDRLRTSANTPEARLEMARAERERLVQQLKSAEAEVSQLKEDLGFFEALLPATGDTSGIHVRSFRVVIDEAQPQSVHYRLLVMQGGSKAFVEQPEFRGDLQFTISAVRAGQPLTLTLPNPKEVPLPAVRLTHYQRIEGDLAIPKGAEVRAVSVRIVQNGQVRAAQSATP</sequence>
<gene>
    <name evidence="2" type="ORF">FGG12_08305</name>
</gene>
<organism evidence="2 3">
    <name type="scientific">Cupriavidus campinensis</name>
    <dbReference type="NCBI Taxonomy" id="151783"/>
    <lineage>
        <taxon>Bacteria</taxon>
        <taxon>Pseudomonadati</taxon>
        <taxon>Pseudomonadota</taxon>
        <taxon>Betaproteobacteria</taxon>
        <taxon>Burkholderiales</taxon>
        <taxon>Burkholderiaceae</taxon>
        <taxon>Cupriavidus</taxon>
    </lineage>
</organism>
<dbReference type="Pfam" id="PF20567">
    <property type="entry name" value="DUF6776"/>
    <property type="match status" value="1"/>
</dbReference>
<keyword evidence="2" id="KW-0238">DNA-binding</keyword>
<protein>
    <submittedName>
        <fullName evidence="2">DNA-binding protein</fullName>
    </submittedName>
</protein>
<dbReference type="EMBL" id="VCIZ01000004">
    <property type="protein sequence ID" value="TSP12907.1"/>
    <property type="molecule type" value="Genomic_DNA"/>
</dbReference>
<accession>A0ABY3EPN5</accession>
<dbReference type="Proteomes" id="UP000318943">
    <property type="component" value="Unassembled WGS sequence"/>
</dbReference>
<evidence type="ECO:0000256" key="1">
    <source>
        <dbReference type="SAM" id="Coils"/>
    </source>
</evidence>
<comment type="caution">
    <text evidence="2">The sequence shown here is derived from an EMBL/GenBank/DDBJ whole genome shotgun (WGS) entry which is preliminary data.</text>
</comment>
<evidence type="ECO:0000313" key="3">
    <source>
        <dbReference type="Proteomes" id="UP000318943"/>
    </source>
</evidence>
<feature type="coiled-coil region" evidence="1">
    <location>
        <begin position="69"/>
        <end position="131"/>
    </location>
</feature>
<reference evidence="2 3" key="1">
    <citation type="submission" date="2019-05" db="EMBL/GenBank/DDBJ databases">
        <title>Whole genome sequence analysis of Cupriavidus campinensis S14E4C strain.</title>
        <authorList>
            <person name="Abbaszade G."/>
            <person name="Szabo A."/>
            <person name="Toumi M."/>
            <person name="Toth E."/>
        </authorList>
    </citation>
    <scope>NUCLEOTIDE SEQUENCE [LARGE SCALE GENOMIC DNA]</scope>
    <source>
        <strain evidence="2 3">S14E4C</strain>
    </source>
</reference>
<evidence type="ECO:0000313" key="2">
    <source>
        <dbReference type="EMBL" id="TSP12907.1"/>
    </source>
</evidence>
<proteinExistence type="predicted"/>
<keyword evidence="3" id="KW-1185">Reference proteome</keyword>
<dbReference type="InterPro" id="IPR046703">
    <property type="entry name" value="DUF6776"/>
</dbReference>